<feature type="region of interest" description="Disordered" evidence="1">
    <location>
        <begin position="347"/>
        <end position="381"/>
    </location>
</feature>
<feature type="region of interest" description="Disordered" evidence="1">
    <location>
        <begin position="191"/>
        <end position="247"/>
    </location>
</feature>
<name>A0A8H5EW30_9AGAR</name>
<evidence type="ECO:0000313" key="3">
    <source>
        <dbReference type="Proteomes" id="UP000567179"/>
    </source>
</evidence>
<reference evidence="2 3" key="1">
    <citation type="journal article" date="2020" name="ISME J.">
        <title>Uncovering the hidden diversity of litter-decomposition mechanisms in mushroom-forming fungi.</title>
        <authorList>
            <person name="Floudas D."/>
            <person name="Bentzer J."/>
            <person name="Ahren D."/>
            <person name="Johansson T."/>
            <person name="Persson P."/>
            <person name="Tunlid A."/>
        </authorList>
    </citation>
    <scope>NUCLEOTIDE SEQUENCE [LARGE SCALE GENOMIC DNA]</scope>
    <source>
        <strain evidence="2 3">CBS 101986</strain>
    </source>
</reference>
<evidence type="ECO:0000256" key="1">
    <source>
        <dbReference type="SAM" id="MobiDB-lite"/>
    </source>
</evidence>
<comment type="caution">
    <text evidence="2">The sequence shown here is derived from an EMBL/GenBank/DDBJ whole genome shotgun (WGS) entry which is preliminary data.</text>
</comment>
<feature type="compositionally biased region" description="Polar residues" evidence="1">
    <location>
        <begin position="191"/>
        <end position="205"/>
    </location>
</feature>
<proteinExistence type="predicted"/>
<dbReference type="Proteomes" id="UP000567179">
    <property type="component" value="Unassembled WGS sequence"/>
</dbReference>
<keyword evidence="3" id="KW-1185">Reference proteome</keyword>
<sequence length="480" mass="51648">MYPSVQSSPDFASYVPAVGLGLLDEDLAALFSSTHPDAQFTGFTPDPIEVDLFSNYFQGQTDHTITSTVWPSFGSFPSLSPAPEPSSTPSLLESMLWPYSSAFFTEPLSYTLPPHHMPASCTSMPLSMAPTPTSCCAPSYSSQSSSEQLWTDQVTSTGFRDITTLTQASALVEPDPVWTYREEEVCATGSNAYMPSAGSYESSPTPSLAYSPQSSPSASSLTPPTPPSYSEPSLGTSHQDHLSSHSYGPIAPAPSELFFIDDTGGYVNAPQSLASLNAHQLAYEPNQVNLRRKEVGIHVFKSVLPAAGQQLHQHSEVQYTAGHTAARERGHPRIERAETAEGLSTNGFKDKARAGKTGSARWRPYPVAGRGEGKGKGSGKMNTQIDLNARGRRAAEALNALVRGRSASEASKGSELDKKRSCKPANAYFKLKTGENRERADRRPVERIGELRAGTMLGIPKRVTFVGGPKRNKGPKKVSD</sequence>
<dbReference type="AlphaFoldDB" id="A0A8H5EW30"/>
<organism evidence="2 3">
    <name type="scientific">Psilocybe cf. subviscida</name>
    <dbReference type="NCBI Taxonomy" id="2480587"/>
    <lineage>
        <taxon>Eukaryota</taxon>
        <taxon>Fungi</taxon>
        <taxon>Dikarya</taxon>
        <taxon>Basidiomycota</taxon>
        <taxon>Agaricomycotina</taxon>
        <taxon>Agaricomycetes</taxon>
        <taxon>Agaricomycetidae</taxon>
        <taxon>Agaricales</taxon>
        <taxon>Agaricineae</taxon>
        <taxon>Strophariaceae</taxon>
        <taxon>Psilocybe</taxon>
    </lineage>
</organism>
<dbReference type="EMBL" id="JAACJJ010000044">
    <property type="protein sequence ID" value="KAF5314489.1"/>
    <property type="molecule type" value="Genomic_DNA"/>
</dbReference>
<protein>
    <submittedName>
        <fullName evidence="2">Uncharacterized protein</fullName>
    </submittedName>
</protein>
<accession>A0A8H5EW30</accession>
<feature type="compositionally biased region" description="Low complexity" evidence="1">
    <location>
        <begin position="206"/>
        <end position="222"/>
    </location>
</feature>
<evidence type="ECO:0000313" key="2">
    <source>
        <dbReference type="EMBL" id="KAF5314489.1"/>
    </source>
</evidence>
<gene>
    <name evidence="2" type="ORF">D9619_011979</name>
</gene>